<dbReference type="AlphaFoldDB" id="A0AAE0BPY1"/>
<dbReference type="CDD" id="cd15482">
    <property type="entry name" value="Sialidase_non-viral"/>
    <property type="match status" value="1"/>
</dbReference>
<proteinExistence type="predicted"/>
<accession>A0AAE0BPY1</accession>
<protein>
    <recommendedName>
        <fullName evidence="3">Sialidase domain-containing protein</fullName>
    </recommendedName>
</protein>
<evidence type="ECO:0000313" key="4">
    <source>
        <dbReference type="EMBL" id="KAK3240557.1"/>
    </source>
</evidence>
<comment type="caution">
    <text evidence="4">The sequence shown here is derived from an EMBL/GenBank/DDBJ whole genome shotgun (WGS) entry which is preliminary data.</text>
</comment>
<name>A0AAE0BPY1_9CHLO</name>
<keyword evidence="2" id="KW-0812">Transmembrane</keyword>
<keyword evidence="2" id="KW-0472">Membrane</keyword>
<organism evidence="4 5">
    <name type="scientific">Cymbomonas tetramitiformis</name>
    <dbReference type="NCBI Taxonomy" id="36881"/>
    <lineage>
        <taxon>Eukaryota</taxon>
        <taxon>Viridiplantae</taxon>
        <taxon>Chlorophyta</taxon>
        <taxon>Pyramimonadophyceae</taxon>
        <taxon>Pyramimonadales</taxon>
        <taxon>Pyramimonadaceae</taxon>
        <taxon>Cymbomonas</taxon>
    </lineage>
</organism>
<dbReference type="PANTHER" id="PTHR43752:SF2">
    <property type="entry name" value="BNR_ASP-BOX REPEAT FAMILY PROTEIN"/>
    <property type="match status" value="1"/>
</dbReference>
<dbReference type="InterPro" id="IPR036278">
    <property type="entry name" value="Sialidase_sf"/>
</dbReference>
<feature type="transmembrane region" description="Helical" evidence="2">
    <location>
        <begin position="20"/>
        <end position="44"/>
    </location>
</feature>
<evidence type="ECO:0000256" key="2">
    <source>
        <dbReference type="SAM" id="Phobius"/>
    </source>
</evidence>
<feature type="region of interest" description="Disordered" evidence="1">
    <location>
        <begin position="52"/>
        <end position="74"/>
    </location>
</feature>
<dbReference type="EMBL" id="LGRX02033607">
    <property type="protein sequence ID" value="KAK3240557.1"/>
    <property type="molecule type" value="Genomic_DNA"/>
</dbReference>
<sequence>MSSKKCENRVVRDTGQDRIVYALVAYMVASITLLLVVLLSIPYLKGPAHSRLRPLTVDRPSSPPIAESVEQGRDGPQDILQLLPDTEFDKSAEVTGCPFPGNVRAKCMDAADGKLYAQGLSGSTGPYSALMQDVVTGRESSNHGSNLLEIPNGTLLLTWFSGPFEGESGVAIVLSRLDPGSQRWTRPVEISVEVGRSAQNPVLFYDNKNSALMLLHTSQLAKKGQATAEVRQLKSLDMGATWQPHTVPFHDPGAFVRNSLLHSQDGESVLLPMYYTPDGFAKFRTHYSTLRRTSDGGATWTETHMTQKGEWLAQPSVVRLANDTLVAFFRDRRGEYIYRSTSEDDGLTWSPARRTRLPSNNSGLQAVLLASGWIALVFNNVAGGSAGPRFPLSLALSQDAGVSWPYVRDIEIADGTDVLHLGRRQEWSYPSIVQNRQGLLQISYTFRRDTIKHVVVTQEWVEGGTTVGNYKPREV</sequence>
<keyword evidence="2" id="KW-1133">Transmembrane helix</keyword>
<dbReference type="InterPro" id="IPR011040">
    <property type="entry name" value="Sialidase"/>
</dbReference>
<dbReference type="Proteomes" id="UP001190700">
    <property type="component" value="Unassembled WGS sequence"/>
</dbReference>
<feature type="domain" description="Sialidase" evidence="3">
    <location>
        <begin position="153"/>
        <end position="442"/>
    </location>
</feature>
<reference evidence="4 5" key="1">
    <citation type="journal article" date="2015" name="Genome Biol. Evol.">
        <title>Comparative Genomics of a Bacterivorous Green Alga Reveals Evolutionary Causalities and Consequences of Phago-Mixotrophic Mode of Nutrition.</title>
        <authorList>
            <person name="Burns J.A."/>
            <person name="Paasch A."/>
            <person name="Narechania A."/>
            <person name="Kim E."/>
        </authorList>
    </citation>
    <scope>NUCLEOTIDE SEQUENCE [LARGE SCALE GENOMIC DNA]</scope>
    <source>
        <strain evidence="4 5">PLY_AMNH</strain>
    </source>
</reference>
<gene>
    <name evidence="4" type="ORF">CYMTET_49610</name>
</gene>
<dbReference type="Pfam" id="PF13088">
    <property type="entry name" value="BNR_2"/>
    <property type="match status" value="1"/>
</dbReference>
<evidence type="ECO:0000259" key="3">
    <source>
        <dbReference type="Pfam" id="PF13088"/>
    </source>
</evidence>
<dbReference type="Gene3D" id="2.120.10.10">
    <property type="match status" value="1"/>
</dbReference>
<evidence type="ECO:0000313" key="5">
    <source>
        <dbReference type="Proteomes" id="UP001190700"/>
    </source>
</evidence>
<keyword evidence="5" id="KW-1185">Reference proteome</keyword>
<dbReference type="PANTHER" id="PTHR43752">
    <property type="entry name" value="BNR/ASP-BOX REPEAT FAMILY PROTEIN"/>
    <property type="match status" value="1"/>
</dbReference>
<evidence type="ECO:0000256" key="1">
    <source>
        <dbReference type="SAM" id="MobiDB-lite"/>
    </source>
</evidence>
<dbReference type="SUPFAM" id="SSF50939">
    <property type="entry name" value="Sialidases"/>
    <property type="match status" value="1"/>
</dbReference>